<dbReference type="AlphaFoldDB" id="A0A0G2HQT2"/>
<dbReference type="EMBL" id="LCUC01000091">
    <property type="protein sequence ID" value="KKY37248.1"/>
    <property type="molecule type" value="Genomic_DNA"/>
</dbReference>
<gene>
    <name evidence="1" type="ORF">UCDDA912_g02706</name>
</gene>
<proteinExistence type="predicted"/>
<sequence>MTTLPATKTPAAKDEVVLARPEGVYTGDNQQRRRGQSCEATSRTIRECEVKKHQRSLSLAQAFSRDGKLKTLVKDWTPEPLGDGTYGSDAMRDLCDEFGKLAADIVEDFTGGK</sequence>
<keyword evidence="2" id="KW-1185">Reference proteome</keyword>
<evidence type="ECO:0000313" key="2">
    <source>
        <dbReference type="Proteomes" id="UP000034680"/>
    </source>
</evidence>
<organism evidence="1 2">
    <name type="scientific">Diaporthe ampelina</name>
    <dbReference type="NCBI Taxonomy" id="1214573"/>
    <lineage>
        <taxon>Eukaryota</taxon>
        <taxon>Fungi</taxon>
        <taxon>Dikarya</taxon>
        <taxon>Ascomycota</taxon>
        <taxon>Pezizomycotina</taxon>
        <taxon>Sordariomycetes</taxon>
        <taxon>Sordariomycetidae</taxon>
        <taxon>Diaporthales</taxon>
        <taxon>Diaporthaceae</taxon>
        <taxon>Diaporthe</taxon>
    </lineage>
</organism>
<dbReference type="Proteomes" id="UP000034680">
    <property type="component" value="Unassembled WGS sequence"/>
</dbReference>
<dbReference type="OrthoDB" id="5197233at2759"/>
<accession>A0A0G2HQT2</accession>
<evidence type="ECO:0000313" key="1">
    <source>
        <dbReference type="EMBL" id="KKY37248.1"/>
    </source>
</evidence>
<reference evidence="1 2" key="1">
    <citation type="submission" date="2015-05" db="EMBL/GenBank/DDBJ databases">
        <title>Distinctive expansion of gene families associated with plant cell wall degradation and secondary metabolism in the genomes of grapevine trunk pathogens.</title>
        <authorList>
            <person name="Lawrence D.P."/>
            <person name="Travadon R."/>
            <person name="Rolshausen P.E."/>
            <person name="Baumgartner K."/>
        </authorList>
    </citation>
    <scope>NUCLEOTIDE SEQUENCE [LARGE SCALE GENOMIC DNA]</scope>
    <source>
        <strain evidence="1">DA912</strain>
    </source>
</reference>
<reference evidence="1 2" key="2">
    <citation type="submission" date="2015-05" db="EMBL/GenBank/DDBJ databases">
        <authorList>
            <person name="Morales-Cruz A."/>
            <person name="Amrine K.C."/>
            <person name="Cantu D."/>
        </authorList>
    </citation>
    <scope>NUCLEOTIDE SEQUENCE [LARGE SCALE GENOMIC DNA]</scope>
    <source>
        <strain evidence="1">DA912</strain>
    </source>
</reference>
<name>A0A0G2HQT2_9PEZI</name>
<comment type="caution">
    <text evidence="1">The sequence shown here is derived from an EMBL/GenBank/DDBJ whole genome shotgun (WGS) entry which is preliminary data.</text>
</comment>
<protein>
    <submittedName>
        <fullName evidence="1">Uncharacterized protein</fullName>
    </submittedName>
</protein>